<sequence>MQQMTGPDAEKDTPGAGNGQGGGTAPLPGTGAPGLDLRSPAPCCAPGPREVRTGRPLALSPEARRRALVHAAGQVFRRDGFARATMEKIAAEAGMSKRTLYRIFPDKRAAFEALLGEQDHMTPLSAYAYRPGDDPREELHRSLFSMVRYILSPRRLTLTRLVIADSHQHPELSESFHRLEVAAMVAQSMERFQRLRSDGAITAEQPVDLSRLMIGAIIGFRQVAAMSIHPTPEQDEEELSARVSQVIEIFAPALGLPPR</sequence>
<feature type="DNA-binding region" description="H-T-H motif" evidence="2">
    <location>
        <begin position="85"/>
        <end position="104"/>
    </location>
</feature>
<keyword evidence="6" id="KW-1185">Reference proteome</keyword>
<dbReference type="EMBL" id="QWJJ01000008">
    <property type="protein sequence ID" value="RII38780.1"/>
    <property type="molecule type" value="Genomic_DNA"/>
</dbReference>
<dbReference type="InterPro" id="IPR001647">
    <property type="entry name" value="HTH_TetR"/>
</dbReference>
<reference evidence="5 6" key="1">
    <citation type="submission" date="2018-08" db="EMBL/GenBank/DDBJ databases">
        <title>Pseudooceanicola sediminis CY03 in the family Rhodobacteracea.</title>
        <authorList>
            <person name="Zhang Y.-J."/>
        </authorList>
    </citation>
    <scope>NUCLEOTIDE SEQUENCE [LARGE SCALE GENOMIC DNA]</scope>
    <source>
        <strain evidence="5 6">CY03</strain>
    </source>
</reference>
<evidence type="ECO:0000259" key="4">
    <source>
        <dbReference type="PROSITE" id="PS50977"/>
    </source>
</evidence>
<proteinExistence type="predicted"/>
<dbReference type="InterPro" id="IPR050109">
    <property type="entry name" value="HTH-type_TetR-like_transc_reg"/>
</dbReference>
<dbReference type="AlphaFoldDB" id="A0A399J0K5"/>
<name>A0A399J0K5_9RHOB</name>
<dbReference type="Pfam" id="PF00440">
    <property type="entry name" value="TetR_N"/>
    <property type="match status" value="1"/>
</dbReference>
<comment type="caution">
    <text evidence="5">The sequence shown here is derived from an EMBL/GenBank/DDBJ whole genome shotgun (WGS) entry which is preliminary data.</text>
</comment>
<dbReference type="Proteomes" id="UP000265848">
    <property type="component" value="Unassembled WGS sequence"/>
</dbReference>
<dbReference type="SUPFAM" id="SSF48498">
    <property type="entry name" value="Tetracyclin repressor-like, C-terminal domain"/>
    <property type="match status" value="1"/>
</dbReference>
<dbReference type="PRINTS" id="PR00455">
    <property type="entry name" value="HTHTETR"/>
</dbReference>
<feature type="domain" description="HTH tetR-type" evidence="4">
    <location>
        <begin position="62"/>
        <end position="122"/>
    </location>
</feature>
<dbReference type="RefSeq" id="WP_119399127.1">
    <property type="nucleotide sequence ID" value="NZ_QWJJ01000008.1"/>
</dbReference>
<dbReference type="InterPro" id="IPR039536">
    <property type="entry name" value="TetR_C_Proteobacteria"/>
</dbReference>
<evidence type="ECO:0000313" key="6">
    <source>
        <dbReference type="Proteomes" id="UP000265848"/>
    </source>
</evidence>
<dbReference type="InterPro" id="IPR009057">
    <property type="entry name" value="Homeodomain-like_sf"/>
</dbReference>
<dbReference type="GO" id="GO:0003700">
    <property type="term" value="F:DNA-binding transcription factor activity"/>
    <property type="evidence" value="ECO:0007669"/>
    <property type="project" value="TreeGrafter"/>
</dbReference>
<keyword evidence="1 2" id="KW-0238">DNA-binding</keyword>
<dbReference type="OrthoDB" id="9816431at2"/>
<evidence type="ECO:0000256" key="2">
    <source>
        <dbReference type="PROSITE-ProRule" id="PRU00335"/>
    </source>
</evidence>
<evidence type="ECO:0000256" key="3">
    <source>
        <dbReference type="SAM" id="MobiDB-lite"/>
    </source>
</evidence>
<feature type="compositionally biased region" description="Low complexity" evidence="3">
    <location>
        <begin position="25"/>
        <end position="34"/>
    </location>
</feature>
<dbReference type="Pfam" id="PF14246">
    <property type="entry name" value="TetR_C_7"/>
    <property type="match status" value="1"/>
</dbReference>
<dbReference type="Gene3D" id="1.10.357.10">
    <property type="entry name" value="Tetracycline Repressor, domain 2"/>
    <property type="match status" value="1"/>
</dbReference>
<dbReference type="SUPFAM" id="SSF46689">
    <property type="entry name" value="Homeodomain-like"/>
    <property type="match status" value="1"/>
</dbReference>
<dbReference type="PANTHER" id="PTHR30055:SF146">
    <property type="entry name" value="HTH-TYPE TRANSCRIPTIONAL DUAL REGULATOR CECR"/>
    <property type="match status" value="1"/>
</dbReference>
<dbReference type="PANTHER" id="PTHR30055">
    <property type="entry name" value="HTH-TYPE TRANSCRIPTIONAL REGULATOR RUTR"/>
    <property type="match status" value="1"/>
</dbReference>
<organism evidence="5 6">
    <name type="scientific">Pseudooceanicola sediminis</name>
    <dbReference type="NCBI Taxonomy" id="2211117"/>
    <lineage>
        <taxon>Bacteria</taxon>
        <taxon>Pseudomonadati</taxon>
        <taxon>Pseudomonadota</taxon>
        <taxon>Alphaproteobacteria</taxon>
        <taxon>Rhodobacterales</taxon>
        <taxon>Paracoccaceae</taxon>
        <taxon>Pseudooceanicola</taxon>
    </lineage>
</organism>
<feature type="region of interest" description="Disordered" evidence="3">
    <location>
        <begin position="1"/>
        <end position="58"/>
    </location>
</feature>
<evidence type="ECO:0000256" key="1">
    <source>
        <dbReference type="ARBA" id="ARBA00023125"/>
    </source>
</evidence>
<gene>
    <name evidence="5" type="ORF">DL237_11090</name>
</gene>
<dbReference type="GO" id="GO:0000976">
    <property type="term" value="F:transcription cis-regulatory region binding"/>
    <property type="evidence" value="ECO:0007669"/>
    <property type="project" value="TreeGrafter"/>
</dbReference>
<protein>
    <submittedName>
        <fullName evidence="5">TetR/AcrR family transcriptional regulator</fullName>
    </submittedName>
</protein>
<dbReference type="PROSITE" id="PS50977">
    <property type="entry name" value="HTH_TETR_2"/>
    <property type="match status" value="1"/>
</dbReference>
<evidence type="ECO:0000313" key="5">
    <source>
        <dbReference type="EMBL" id="RII38780.1"/>
    </source>
</evidence>
<accession>A0A399J0K5</accession>
<dbReference type="InterPro" id="IPR036271">
    <property type="entry name" value="Tet_transcr_reg_TetR-rel_C_sf"/>
</dbReference>